<feature type="compositionally biased region" description="Pro residues" evidence="1">
    <location>
        <begin position="12"/>
        <end position="36"/>
    </location>
</feature>
<feature type="region of interest" description="Disordered" evidence="1">
    <location>
        <begin position="93"/>
        <end position="180"/>
    </location>
</feature>
<dbReference type="Proteomes" id="UP000309215">
    <property type="component" value="Unassembled WGS sequence"/>
</dbReference>
<comment type="caution">
    <text evidence="2">The sequence shown here is derived from an EMBL/GenBank/DDBJ whole genome shotgun (WGS) entry which is preliminary data.</text>
</comment>
<keyword evidence="3" id="KW-1185">Reference proteome</keyword>
<accession>A0A4U1JHS8</accession>
<proteinExistence type="predicted"/>
<evidence type="ECO:0000313" key="3">
    <source>
        <dbReference type="Proteomes" id="UP000309215"/>
    </source>
</evidence>
<evidence type="ECO:0000313" key="2">
    <source>
        <dbReference type="EMBL" id="TKD12003.1"/>
    </source>
</evidence>
<evidence type="ECO:0000256" key="1">
    <source>
        <dbReference type="SAM" id="MobiDB-lite"/>
    </source>
</evidence>
<feature type="compositionally biased region" description="Basic and acidic residues" evidence="1">
    <location>
        <begin position="128"/>
        <end position="139"/>
    </location>
</feature>
<name>A0A4U1JHS8_9BACT</name>
<dbReference type="EMBL" id="SSMQ01000004">
    <property type="protein sequence ID" value="TKD12003.1"/>
    <property type="molecule type" value="Genomic_DNA"/>
</dbReference>
<dbReference type="AlphaFoldDB" id="A0A4U1JHS8"/>
<feature type="compositionally biased region" description="Basic residues" evidence="1">
    <location>
        <begin position="93"/>
        <end position="110"/>
    </location>
</feature>
<gene>
    <name evidence="2" type="ORF">E8A74_05150</name>
</gene>
<protein>
    <submittedName>
        <fullName evidence="2">Uncharacterized protein</fullName>
    </submittedName>
</protein>
<sequence>MNIPLLLELVAPPMPPAPPAAPMPPLPPPVPAPPAPEPEEDELAPPLPPLPPLPPVPPVPVVEDDVVGCPMTSGGSLAPHPAAVWLATTAKGRVAKPRIRARRKRSRRIVPSRCKSIGASPMDTPSGTRREGLAREEVRRKARAGLPRGGEGRQGMTLRMGSSVTSKVRPAFEPAPLRSQ</sequence>
<feature type="region of interest" description="Disordered" evidence="1">
    <location>
        <begin position="11"/>
        <end position="51"/>
    </location>
</feature>
<organism evidence="2 3">
    <name type="scientific">Polyangium fumosum</name>
    <dbReference type="NCBI Taxonomy" id="889272"/>
    <lineage>
        <taxon>Bacteria</taxon>
        <taxon>Pseudomonadati</taxon>
        <taxon>Myxococcota</taxon>
        <taxon>Polyangia</taxon>
        <taxon>Polyangiales</taxon>
        <taxon>Polyangiaceae</taxon>
        <taxon>Polyangium</taxon>
    </lineage>
</organism>
<reference evidence="2 3" key="1">
    <citation type="submission" date="2019-04" db="EMBL/GenBank/DDBJ databases">
        <authorList>
            <person name="Li Y."/>
            <person name="Wang J."/>
        </authorList>
    </citation>
    <scope>NUCLEOTIDE SEQUENCE [LARGE SCALE GENOMIC DNA]</scope>
    <source>
        <strain evidence="2 3">DSM 14668</strain>
    </source>
</reference>